<dbReference type="OrthoDB" id="20214at10239"/>
<dbReference type="GeneID" id="23680474"/>
<dbReference type="KEGG" id="vg:23680474"/>
<sequence length="87" mass="9706">MTNTSFTVSVAKPRFEFHISKMADGAYVHSGDSGSVDLVYLKKGELVTIIHKDGFNILKCKEIGTHPDLFPAKWLSVNACMWGPYEE</sequence>
<name>A0A0A1IVS9_9CAUD</name>
<organism evidence="1 2">
    <name type="scientific">Pseudomonas phage vB_PaeP_C2-10_Ab22</name>
    <dbReference type="NCBI Taxonomy" id="1548906"/>
    <lineage>
        <taxon>Viruses</taxon>
        <taxon>Duplodnaviria</taxon>
        <taxon>Heunggongvirae</taxon>
        <taxon>Uroviricota</taxon>
        <taxon>Caudoviricetes</taxon>
        <taxon>Bruynoghevirus</taxon>
        <taxon>Bruynoghevirus Ab22</taxon>
    </lineage>
</organism>
<keyword evidence="2" id="KW-1185">Reference proteome</keyword>
<evidence type="ECO:0000313" key="1">
    <source>
        <dbReference type="EMBL" id="CEF89725.1"/>
    </source>
</evidence>
<dbReference type="EMBL" id="LN610578">
    <property type="protein sequence ID" value="CEF89725.1"/>
    <property type="molecule type" value="Genomic_DNA"/>
</dbReference>
<proteinExistence type="predicted"/>
<dbReference type="RefSeq" id="YP_009125578.1">
    <property type="nucleotide sequence ID" value="NC_026599.1"/>
</dbReference>
<protein>
    <submittedName>
        <fullName evidence="1">Uncharacterized protein</fullName>
    </submittedName>
</protein>
<reference evidence="1 2" key="1">
    <citation type="journal article" date="2015" name="PLoS ONE">
        <title>Investigation of a Large Collection of Pseudomonas aeruginosa Bacteriophages Collected from a Single Environmental Source in Abidjan, Cote d'Ivoire.</title>
        <authorList>
            <person name="Essoh C."/>
            <person name="Latino L."/>
            <person name="Midoux C."/>
            <person name="Blouin Y."/>
            <person name="Loukou G."/>
            <person name="Nguetta S.P."/>
            <person name="Lathro S."/>
            <person name="Cablanmian A."/>
            <person name="Kouassi A.K."/>
            <person name="Vergnaud G."/>
            <person name="Pourcel C."/>
        </authorList>
    </citation>
    <scope>NUCLEOTIDE SEQUENCE [LARGE SCALE GENOMIC DNA]</scope>
    <source>
        <strain evidence="1">Ab22</strain>
    </source>
</reference>
<evidence type="ECO:0000313" key="2">
    <source>
        <dbReference type="Proteomes" id="UP000030227"/>
    </source>
</evidence>
<accession>A0A0A1IVS9</accession>
<gene>
    <name evidence="1" type="primary">ORF10</name>
</gene>
<dbReference type="Proteomes" id="UP000030227">
    <property type="component" value="Segment"/>
</dbReference>